<proteinExistence type="predicted"/>
<feature type="compositionally biased region" description="Basic and acidic residues" evidence="1">
    <location>
        <begin position="159"/>
        <end position="268"/>
    </location>
</feature>
<dbReference type="AlphaFoldDB" id="A0A9W8Q800"/>
<comment type="caution">
    <text evidence="3">The sequence shown here is derived from an EMBL/GenBank/DDBJ whole genome shotgun (WGS) entry which is preliminary data.</text>
</comment>
<dbReference type="RefSeq" id="XP_056051040.1">
    <property type="nucleotide sequence ID" value="XM_056194065.1"/>
</dbReference>
<dbReference type="EMBL" id="JAJHUN010000010">
    <property type="protein sequence ID" value="KAJ4148099.1"/>
    <property type="molecule type" value="Genomic_DNA"/>
</dbReference>
<keyword evidence="4" id="KW-1185">Reference proteome</keyword>
<feature type="region of interest" description="Disordered" evidence="1">
    <location>
        <begin position="1"/>
        <end position="22"/>
    </location>
</feature>
<feature type="compositionally biased region" description="Low complexity" evidence="1">
    <location>
        <begin position="362"/>
        <end position="383"/>
    </location>
</feature>
<name>A0A9W8Q800_AKAMU</name>
<feature type="domain" description="BOD1/SHG1" evidence="2">
    <location>
        <begin position="35"/>
        <end position="135"/>
    </location>
</feature>
<sequence>MDKAPSSKPGAGVEPRKYKASDLPLPSATRAAIESLAHAFKKEGAYDDIRKHVWDKFEASDYEAQVTKAILEVAEKEVERNPQQLLTLDRRKAAALIDGALERSGVYQKAEEVLGKLIDVGTIEERIREIRRAELGPEAAEAEKLRGSKTDEDYAADTAARRAERARIRDELRQKEEAIAEEKRRIAREERKREEKERELAEIKRQDERDERRRKREADHRDRRRDTDSQAKDKEPKELSKEDLERLEQEALDDLIRESRSTRSRPEVEIDSALAPPPRKTALVSAIDPIRRESGRGSVRGDSRTRRDRGDSSAPRDERRKPVTSPRPQQVARQDTAAPSGENPLTRPTRRSQRPKGSLDFAQPPRRQPLQARQRPQQEPQPLTGQAYRRSVRPLRPQGSGRCTFACAPPEQEP</sequence>
<evidence type="ECO:0000259" key="2">
    <source>
        <dbReference type="Pfam" id="PF05205"/>
    </source>
</evidence>
<gene>
    <name evidence="3" type="ORF">LMH87_002586</name>
</gene>
<dbReference type="PANTHER" id="PTHR28034">
    <property type="entry name" value="SET1 COMPLEX COMPONENT SHG1"/>
    <property type="match status" value="1"/>
</dbReference>
<dbReference type="KEGG" id="amus:LMH87_002586"/>
<dbReference type="PANTHER" id="PTHR28034:SF1">
    <property type="entry name" value="NUCLEOMORPHIN"/>
    <property type="match status" value="1"/>
</dbReference>
<evidence type="ECO:0000313" key="4">
    <source>
        <dbReference type="Proteomes" id="UP001144673"/>
    </source>
</evidence>
<reference evidence="3" key="1">
    <citation type="journal article" date="2023" name="Access Microbiol">
        <title>De-novo genome assembly for Akanthomyces muscarius, a biocontrol agent of insect agricultural pests.</title>
        <authorList>
            <person name="Erdos Z."/>
            <person name="Studholme D.J."/>
            <person name="Raymond B."/>
            <person name="Sharma M."/>
        </authorList>
    </citation>
    <scope>NUCLEOTIDE SEQUENCE</scope>
    <source>
        <strain evidence="3">Ve6</strain>
    </source>
</reference>
<organism evidence="3 4">
    <name type="scientific">Akanthomyces muscarius</name>
    <name type="common">Entomopathogenic fungus</name>
    <name type="synonym">Lecanicillium muscarium</name>
    <dbReference type="NCBI Taxonomy" id="2231603"/>
    <lineage>
        <taxon>Eukaryota</taxon>
        <taxon>Fungi</taxon>
        <taxon>Dikarya</taxon>
        <taxon>Ascomycota</taxon>
        <taxon>Pezizomycotina</taxon>
        <taxon>Sordariomycetes</taxon>
        <taxon>Hypocreomycetidae</taxon>
        <taxon>Hypocreales</taxon>
        <taxon>Cordycipitaceae</taxon>
        <taxon>Akanthomyces</taxon>
    </lineage>
</organism>
<dbReference type="Pfam" id="PF05205">
    <property type="entry name" value="COMPASS-Shg1"/>
    <property type="match status" value="1"/>
</dbReference>
<feature type="region of interest" description="Disordered" evidence="1">
    <location>
        <begin position="137"/>
        <end position="414"/>
    </location>
</feature>
<feature type="compositionally biased region" description="Basic and acidic residues" evidence="1">
    <location>
        <begin position="289"/>
        <end position="321"/>
    </location>
</feature>
<feature type="compositionally biased region" description="Basic and acidic residues" evidence="1">
    <location>
        <begin position="137"/>
        <end position="152"/>
    </location>
</feature>
<dbReference type="GeneID" id="80889745"/>
<evidence type="ECO:0000256" key="1">
    <source>
        <dbReference type="SAM" id="MobiDB-lite"/>
    </source>
</evidence>
<evidence type="ECO:0000313" key="3">
    <source>
        <dbReference type="EMBL" id="KAJ4148099.1"/>
    </source>
</evidence>
<dbReference type="InterPro" id="IPR055264">
    <property type="entry name" value="BOD1/SHG1_dom"/>
</dbReference>
<protein>
    <recommendedName>
        <fullName evidence="2">BOD1/SHG1 domain-containing protein</fullName>
    </recommendedName>
</protein>
<accession>A0A9W8Q800</accession>
<dbReference type="Proteomes" id="UP001144673">
    <property type="component" value="Chromosome 3"/>
</dbReference>